<proteinExistence type="inferred from homology"/>
<evidence type="ECO:0000256" key="1">
    <source>
        <dbReference type="ARBA" id="ARBA00005485"/>
    </source>
</evidence>
<feature type="region of interest" description="Disordered" evidence="4">
    <location>
        <begin position="29"/>
        <end position="72"/>
    </location>
</feature>
<evidence type="ECO:0000256" key="3">
    <source>
        <dbReference type="SAM" id="Coils"/>
    </source>
</evidence>
<feature type="coiled-coil region" evidence="3">
    <location>
        <begin position="382"/>
        <end position="451"/>
    </location>
</feature>
<comment type="similarity">
    <text evidence="1">Belongs to the WEB family.</text>
</comment>
<dbReference type="AlphaFoldDB" id="A0AAN7KHT2"/>
<dbReference type="Pfam" id="PF05701">
    <property type="entry name" value="WEMBL"/>
    <property type="match status" value="1"/>
</dbReference>
<dbReference type="GO" id="GO:0009903">
    <property type="term" value="P:chloroplast avoidance movement"/>
    <property type="evidence" value="ECO:0007669"/>
    <property type="project" value="TreeGrafter"/>
</dbReference>
<keyword evidence="2 3" id="KW-0175">Coiled coil</keyword>
<feature type="compositionally biased region" description="Basic and acidic residues" evidence="4">
    <location>
        <begin position="48"/>
        <end position="72"/>
    </location>
</feature>
<reference evidence="5 6" key="1">
    <citation type="journal article" date="2023" name="Hortic Res">
        <title>Pangenome of water caltrop reveals structural variations and asymmetric subgenome divergence after allopolyploidization.</title>
        <authorList>
            <person name="Zhang X."/>
            <person name="Chen Y."/>
            <person name="Wang L."/>
            <person name="Yuan Y."/>
            <person name="Fang M."/>
            <person name="Shi L."/>
            <person name="Lu R."/>
            <person name="Comes H.P."/>
            <person name="Ma Y."/>
            <person name="Chen Y."/>
            <person name="Huang G."/>
            <person name="Zhou Y."/>
            <person name="Zheng Z."/>
            <person name="Qiu Y."/>
        </authorList>
    </citation>
    <scope>NUCLEOTIDE SEQUENCE [LARGE SCALE GENOMIC DNA]</scope>
    <source>
        <strain evidence="5">F231</strain>
    </source>
</reference>
<dbReference type="GO" id="GO:0005829">
    <property type="term" value="C:cytosol"/>
    <property type="evidence" value="ECO:0007669"/>
    <property type="project" value="TreeGrafter"/>
</dbReference>
<feature type="coiled-coil region" evidence="3">
    <location>
        <begin position="150"/>
        <end position="251"/>
    </location>
</feature>
<evidence type="ECO:0000256" key="4">
    <source>
        <dbReference type="SAM" id="MobiDB-lite"/>
    </source>
</evidence>
<dbReference type="PANTHER" id="PTHR32054">
    <property type="entry name" value="HEAVY CHAIN, PUTATIVE, EXPRESSED-RELATED-RELATED"/>
    <property type="match status" value="1"/>
</dbReference>
<dbReference type="Proteomes" id="UP001346149">
    <property type="component" value="Unassembled WGS sequence"/>
</dbReference>
<dbReference type="PANTHER" id="PTHR32054:SF2">
    <property type="entry name" value="PROTEIN PLASTID MOVEMENT IMPAIRED 2"/>
    <property type="match status" value="1"/>
</dbReference>
<feature type="coiled-coil region" evidence="3">
    <location>
        <begin position="293"/>
        <end position="348"/>
    </location>
</feature>
<keyword evidence="6" id="KW-1185">Reference proteome</keyword>
<evidence type="ECO:0000313" key="5">
    <source>
        <dbReference type="EMBL" id="KAK4767574.1"/>
    </source>
</evidence>
<protein>
    <submittedName>
        <fullName evidence="5">Uncharacterized protein</fullName>
    </submittedName>
</protein>
<dbReference type="InterPro" id="IPR008545">
    <property type="entry name" value="Web"/>
</dbReference>
<evidence type="ECO:0000256" key="2">
    <source>
        <dbReference type="ARBA" id="ARBA00023054"/>
    </source>
</evidence>
<dbReference type="GO" id="GO:0009904">
    <property type="term" value="P:chloroplast accumulation movement"/>
    <property type="evidence" value="ECO:0007669"/>
    <property type="project" value="TreeGrafter"/>
</dbReference>
<comment type="caution">
    <text evidence="5">The sequence shown here is derived from an EMBL/GenBank/DDBJ whole genome shotgun (WGS) entry which is preliminary data.</text>
</comment>
<feature type="compositionally biased region" description="Polar residues" evidence="4">
    <location>
        <begin position="37"/>
        <end position="47"/>
    </location>
</feature>
<accession>A0AAN7KHT2</accession>
<sequence length="669" mass="75288">MVGIEFENRSAGPVKATVNMYREKLNRGDSRALRTRQIYSSEESPSSRAKELLLARKDEDRHEESGRAADKVKTRAETELLEEQKTVTNLKALIEESHSKAKSKAHGSEKLWKHTRCEAARSMSARNSQRYHHHDHRQVMNETEIFEQKLSRLKLDVASVLEEKSQAEKEAEASSLKLASYSAKVEALRKEIEDVNDEQMLVELARIEALKELGGIETQGEKEASIHMAAMEESRRKIKEINEEIDRSKDIEARLAVTLSDIEVLQVGLSLATNDKQKRGNDFSAAEEGRESAVAYMSSLRSVKEELEQAKKELASISKEGFQFMAWLDVIRNELNHVTEEAARLKEEKVDSTVQGLNSKILRAKSKLEAISAAEKKANLIASNLSATLERLKAESETREREKKEIEEETSNIRAEIESTEREIDVTEEKLQAAMMELEEARASEASALEKLGILMERTARDRAAAAAAASRQYGRTSASAGNITISKFEYDYLRGRAGGAQEIADKKVAAAQAWIEALKAGEREISMRKGLARRRVQEMRVHEEQKVYKMERSLSSKNKAEEELMNWGPLMVTDRNKLETWSEHPTTVLAADRPPRSPTHLMKKLSSTISINREKSFSSPARGFRVRKSGSPAAATRLIGRSPSITVKRRKKVMPSISKLFTGRSSKL</sequence>
<gene>
    <name evidence="5" type="ORF">SAY86_015324</name>
</gene>
<name>A0AAN7KHT2_TRANT</name>
<organism evidence="5 6">
    <name type="scientific">Trapa natans</name>
    <name type="common">Water chestnut</name>
    <dbReference type="NCBI Taxonomy" id="22666"/>
    <lineage>
        <taxon>Eukaryota</taxon>
        <taxon>Viridiplantae</taxon>
        <taxon>Streptophyta</taxon>
        <taxon>Embryophyta</taxon>
        <taxon>Tracheophyta</taxon>
        <taxon>Spermatophyta</taxon>
        <taxon>Magnoliopsida</taxon>
        <taxon>eudicotyledons</taxon>
        <taxon>Gunneridae</taxon>
        <taxon>Pentapetalae</taxon>
        <taxon>rosids</taxon>
        <taxon>malvids</taxon>
        <taxon>Myrtales</taxon>
        <taxon>Lythraceae</taxon>
        <taxon>Trapa</taxon>
    </lineage>
</organism>
<evidence type="ECO:0000313" key="6">
    <source>
        <dbReference type="Proteomes" id="UP001346149"/>
    </source>
</evidence>
<dbReference type="EMBL" id="JAXQNO010000022">
    <property type="protein sequence ID" value="KAK4767574.1"/>
    <property type="molecule type" value="Genomic_DNA"/>
</dbReference>